<evidence type="ECO:0008006" key="5">
    <source>
        <dbReference type="Google" id="ProtNLM"/>
    </source>
</evidence>
<protein>
    <recommendedName>
        <fullName evidence="5">Endonuclease-reverse transcriptase</fullName>
    </recommendedName>
</protein>
<evidence type="ECO:0000256" key="2">
    <source>
        <dbReference type="SAM" id="MobiDB-lite"/>
    </source>
</evidence>
<dbReference type="PANTHER" id="PTHR37445">
    <property type="entry name" value="PROTEIN CBG24663"/>
    <property type="match status" value="1"/>
</dbReference>
<feature type="compositionally biased region" description="Basic and acidic residues" evidence="2">
    <location>
        <begin position="251"/>
        <end position="262"/>
    </location>
</feature>
<reference evidence="3" key="1">
    <citation type="submission" date="2022-01" db="EMBL/GenBank/DDBJ databases">
        <authorList>
            <person name="King R."/>
        </authorList>
    </citation>
    <scope>NUCLEOTIDE SEQUENCE</scope>
</reference>
<name>A0A9N9SKA3_PHACE</name>
<dbReference type="AlphaFoldDB" id="A0A9N9SKA3"/>
<gene>
    <name evidence="3" type="ORF">PHAECO_LOCUS10057</name>
</gene>
<feature type="coiled-coil region" evidence="1">
    <location>
        <begin position="14"/>
        <end position="66"/>
    </location>
</feature>
<evidence type="ECO:0000313" key="3">
    <source>
        <dbReference type="EMBL" id="CAG9822850.1"/>
    </source>
</evidence>
<feature type="region of interest" description="Disordered" evidence="2">
    <location>
        <begin position="245"/>
        <end position="283"/>
    </location>
</feature>
<organism evidence="3 4">
    <name type="scientific">Phaedon cochleariae</name>
    <name type="common">Mustard beetle</name>
    <dbReference type="NCBI Taxonomy" id="80249"/>
    <lineage>
        <taxon>Eukaryota</taxon>
        <taxon>Metazoa</taxon>
        <taxon>Ecdysozoa</taxon>
        <taxon>Arthropoda</taxon>
        <taxon>Hexapoda</taxon>
        <taxon>Insecta</taxon>
        <taxon>Pterygota</taxon>
        <taxon>Neoptera</taxon>
        <taxon>Endopterygota</taxon>
        <taxon>Coleoptera</taxon>
        <taxon>Polyphaga</taxon>
        <taxon>Cucujiformia</taxon>
        <taxon>Chrysomeloidea</taxon>
        <taxon>Chrysomelidae</taxon>
        <taxon>Chrysomelinae</taxon>
        <taxon>Chrysomelini</taxon>
        <taxon>Phaedon</taxon>
    </lineage>
</organism>
<accession>A0A9N9SKA3</accession>
<dbReference type="Proteomes" id="UP001153737">
    <property type="component" value="Chromosome 6"/>
</dbReference>
<dbReference type="PANTHER" id="PTHR37445:SF3">
    <property type="entry name" value="ZINC FINGER PHD-TYPE DOMAIN-CONTAINING PROTEIN"/>
    <property type="match status" value="1"/>
</dbReference>
<dbReference type="EMBL" id="OU896712">
    <property type="protein sequence ID" value="CAG9822850.1"/>
    <property type="molecule type" value="Genomic_DNA"/>
</dbReference>
<keyword evidence="4" id="KW-1185">Reference proteome</keyword>
<evidence type="ECO:0000313" key="4">
    <source>
        <dbReference type="Proteomes" id="UP001153737"/>
    </source>
</evidence>
<sequence length="283" mass="32056">MPDNETAVTNKLILEEIIRTRSELKNSIEASEARLLLKIEEANNKIKELEEENDNLKGKIEYLERDKKKKNIIVFGLNRASENITLEVICNEIETLLDVEVSKSDVSDIYTIGKGQNRPVKIEFTNYMIKNLILKNCFKPKGKHIKIANDLTPKQRKEGEILRKHLSLARLDENNKNCYIKGNKLIVDNKSYAPEDLEKIVINEDTIPARPNSAPATPTLQLTNHAIVKKQEQTAINKPINKAESSVKVAETPRNKKQEKEIPAIGIPKVTRSRTGSSSNNKL</sequence>
<dbReference type="OrthoDB" id="6782207at2759"/>
<reference evidence="3" key="2">
    <citation type="submission" date="2022-10" db="EMBL/GenBank/DDBJ databases">
        <authorList>
            <consortium name="ENA_rothamsted_submissions"/>
            <consortium name="culmorum"/>
            <person name="King R."/>
        </authorList>
    </citation>
    <scope>NUCLEOTIDE SEQUENCE</scope>
</reference>
<keyword evidence="1" id="KW-0175">Coiled coil</keyword>
<proteinExistence type="predicted"/>
<feature type="compositionally biased region" description="Polar residues" evidence="2">
    <location>
        <begin position="273"/>
        <end position="283"/>
    </location>
</feature>
<evidence type="ECO:0000256" key="1">
    <source>
        <dbReference type="SAM" id="Coils"/>
    </source>
</evidence>